<dbReference type="InterPro" id="IPR002402">
    <property type="entry name" value="Cyt_P450_E_grp-II"/>
</dbReference>
<dbReference type="InterPro" id="IPR017972">
    <property type="entry name" value="Cyt_P450_CS"/>
</dbReference>
<dbReference type="GO" id="GO:0016712">
    <property type="term" value="F:oxidoreductase activity, acting on paired donors, with incorporation or reduction of molecular oxygen, reduced flavin or flavoprotein as one donor, and incorporation of one atom of oxygen"/>
    <property type="evidence" value="ECO:0007669"/>
    <property type="project" value="InterPro"/>
</dbReference>
<name>A0A9Q8ZLE5_CURCL</name>
<dbReference type="OrthoDB" id="1470350at2759"/>
<dbReference type="PANTHER" id="PTHR24287:SF18">
    <property type="entry name" value="CYTOCHROME P450 MONOOXYGENASE APDE-RELATED"/>
    <property type="match status" value="1"/>
</dbReference>
<proteinExistence type="inferred from homology"/>
<evidence type="ECO:0000256" key="6">
    <source>
        <dbReference type="ARBA" id="ARBA00023004"/>
    </source>
</evidence>
<dbReference type="InterPro" id="IPR036396">
    <property type="entry name" value="Cyt_P450_sf"/>
</dbReference>
<dbReference type="GO" id="GO:0005506">
    <property type="term" value="F:iron ion binding"/>
    <property type="evidence" value="ECO:0007669"/>
    <property type="project" value="InterPro"/>
</dbReference>
<dbReference type="EMBL" id="CP089280">
    <property type="protein sequence ID" value="USP82188.1"/>
    <property type="molecule type" value="Genomic_DNA"/>
</dbReference>
<keyword evidence="11" id="KW-1185">Reference proteome</keyword>
<evidence type="ECO:0000256" key="1">
    <source>
        <dbReference type="ARBA" id="ARBA00001971"/>
    </source>
</evidence>
<evidence type="ECO:0000313" key="10">
    <source>
        <dbReference type="EMBL" id="USP82188.1"/>
    </source>
</evidence>
<gene>
    <name evidence="10" type="ORF">yc1106_09462</name>
</gene>
<evidence type="ECO:0000256" key="3">
    <source>
        <dbReference type="ARBA" id="ARBA00022617"/>
    </source>
</evidence>
<evidence type="ECO:0000256" key="2">
    <source>
        <dbReference type="ARBA" id="ARBA00010617"/>
    </source>
</evidence>
<accession>A0A9Q8ZLE5</accession>
<protein>
    <recommendedName>
        <fullName evidence="12">Cytochrome P450 alkane hydroxylase</fullName>
    </recommendedName>
</protein>
<dbReference type="Pfam" id="PF00067">
    <property type="entry name" value="p450"/>
    <property type="match status" value="1"/>
</dbReference>
<dbReference type="PRINTS" id="PR00464">
    <property type="entry name" value="EP450II"/>
</dbReference>
<dbReference type="PROSITE" id="PS00086">
    <property type="entry name" value="CYTOCHROME_P450"/>
    <property type="match status" value="1"/>
</dbReference>
<dbReference type="VEuPathDB" id="FungiDB:yc1106_09462"/>
<sequence length="496" mass="55782">MSGVGVANLYKAEKATRTRHGCRSPPTLHVHWPFGLDRLKQMVQADAELRLMELFLFHFQQTGSTLEQKFLGTKVFGTMEPANLEAILSTQAKDFGIGARRAVALPMFGEGIFTQEGADWKRSRDLLRPQLHHKYYGNLETFRNSVDELIQAVRECRGTVDLQPLFFRMTFDTTAGFLFGRCDSSLSGAREGKEHRFSDAFDTAQQWIIKRLRFAGFYWLIDSREFRQACRDIHAFVDRNIDSHVQKVPAEIEYPETHSFINSIAQAASDRAALRAQAISILAAGRDTTASLLSWAFFLLVRHQQVMDKLRTEIASTCATGSHPSRDDLMKMPYLTNVLKETLRLYPPVPVNIRTALKTTVLPTGGGPTGADPVLVPKGSIVAFSLYSMHRRPDLYDAELFRPERWDEDIPLKHNHTSSKWGYIPFHGGPRRCPGGVLLADFALTEAGYTIVRLLQSFPDLKLPRGERLELLGVEKQKSTVVLTIAEGCKVDVSGD</sequence>
<evidence type="ECO:0000313" key="11">
    <source>
        <dbReference type="Proteomes" id="UP001056012"/>
    </source>
</evidence>
<dbReference type="Proteomes" id="UP001056012">
    <property type="component" value="Chromosome 7"/>
</dbReference>
<organism evidence="10 11">
    <name type="scientific">Curvularia clavata</name>
    <dbReference type="NCBI Taxonomy" id="95742"/>
    <lineage>
        <taxon>Eukaryota</taxon>
        <taxon>Fungi</taxon>
        <taxon>Dikarya</taxon>
        <taxon>Ascomycota</taxon>
        <taxon>Pezizomycotina</taxon>
        <taxon>Dothideomycetes</taxon>
        <taxon>Pleosporomycetidae</taxon>
        <taxon>Pleosporales</taxon>
        <taxon>Pleosporineae</taxon>
        <taxon>Pleosporaceae</taxon>
        <taxon>Curvularia</taxon>
    </lineage>
</organism>
<dbReference type="AlphaFoldDB" id="A0A9Q8ZLE5"/>
<comment type="similarity">
    <text evidence="2 9">Belongs to the cytochrome P450 family.</text>
</comment>
<dbReference type="Gene3D" id="1.10.630.10">
    <property type="entry name" value="Cytochrome P450"/>
    <property type="match status" value="1"/>
</dbReference>
<dbReference type="CDD" id="cd11063">
    <property type="entry name" value="CYP52"/>
    <property type="match status" value="1"/>
</dbReference>
<dbReference type="InterPro" id="IPR001128">
    <property type="entry name" value="Cyt_P450"/>
</dbReference>
<keyword evidence="6 8" id="KW-0408">Iron</keyword>
<evidence type="ECO:0000256" key="5">
    <source>
        <dbReference type="ARBA" id="ARBA00023002"/>
    </source>
</evidence>
<keyword evidence="3 8" id="KW-0349">Heme</keyword>
<evidence type="ECO:0008006" key="12">
    <source>
        <dbReference type="Google" id="ProtNLM"/>
    </source>
</evidence>
<keyword evidence="5 9" id="KW-0560">Oxidoreductase</keyword>
<comment type="cofactor">
    <cofactor evidence="1 8">
        <name>heme</name>
        <dbReference type="ChEBI" id="CHEBI:30413"/>
    </cofactor>
</comment>
<dbReference type="SUPFAM" id="SSF48264">
    <property type="entry name" value="Cytochrome P450"/>
    <property type="match status" value="1"/>
</dbReference>
<dbReference type="InterPro" id="IPR002974">
    <property type="entry name" value="Cyt_P450_E_CYP52_ascomycetes"/>
</dbReference>
<dbReference type="PRINTS" id="PR01239">
    <property type="entry name" value="EP450IICYP52"/>
</dbReference>
<keyword evidence="4 8" id="KW-0479">Metal-binding</keyword>
<evidence type="ECO:0000256" key="8">
    <source>
        <dbReference type="PIRSR" id="PIRSR602402-1"/>
    </source>
</evidence>
<keyword evidence="7 9" id="KW-0503">Monooxygenase</keyword>
<feature type="binding site" description="axial binding residue" evidence="8">
    <location>
        <position position="433"/>
    </location>
    <ligand>
        <name>heme</name>
        <dbReference type="ChEBI" id="CHEBI:30413"/>
    </ligand>
    <ligandPart>
        <name>Fe</name>
        <dbReference type="ChEBI" id="CHEBI:18248"/>
    </ligandPart>
</feature>
<dbReference type="GO" id="GO:0020037">
    <property type="term" value="F:heme binding"/>
    <property type="evidence" value="ECO:0007669"/>
    <property type="project" value="InterPro"/>
</dbReference>
<dbReference type="PANTHER" id="PTHR24287">
    <property type="entry name" value="P450, PUTATIVE (EUROFUNG)-RELATED"/>
    <property type="match status" value="1"/>
</dbReference>
<evidence type="ECO:0000256" key="7">
    <source>
        <dbReference type="ARBA" id="ARBA00023033"/>
    </source>
</evidence>
<evidence type="ECO:0000256" key="4">
    <source>
        <dbReference type="ARBA" id="ARBA00022723"/>
    </source>
</evidence>
<dbReference type="InterPro" id="IPR047146">
    <property type="entry name" value="Cyt_P450_E_CYP52_fungi"/>
</dbReference>
<reference evidence="10" key="1">
    <citation type="submission" date="2021-12" db="EMBL/GenBank/DDBJ databases">
        <title>Curvularia clavata genome.</title>
        <authorList>
            <person name="Cao Y."/>
        </authorList>
    </citation>
    <scope>NUCLEOTIDE SEQUENCE</scope>
    <source>
        <strain evidence="10">Yc1106</strain>
    </source>
</reference>
<dbReference type="PRINTS" id="PR00385">
    <property type="entry name" value="P450"/>
</dbReference>
<evidence type="ECO:0000256" key="9">
    <source>
        <dbReference type="RuleBase" id="RU000461"/>
    </source>
</evidence>